<evidence type="ECO:0000256" key="1">
    <source>
        <dbReference type="SAM" id="MobiDB-lite"/>
    </source>
</evidence>
<dbReference type="AlphaFoldDB" id="A0A0D2I4T6"/>
<organism evidence="3 4">
    <name type="scientific">Fonsecaea multimorphosa CBS 102226</name>
    <dbReference type="NCBI Taxonomy" id="1442371"/>
    <lineage>
        <taxon>Eukaryota</taxon>
        <taxon>Fungi</taxon>
        <taxon>Dikarya</taxon>
        <taxon>Ascomycota</taxon>
        <taxon>Pezizomycotina</taxon>
        <taxon>Eurotiomycetes</taxon>
        <taxon>Chaetothyriomycetidae</taxon>
        <taxon>Chaetothyriales</taxon>
        <taxon>Herpotrichiellaceae</taxon>
        <taxon>Fonsecaea</taxon>
    </lineage>
</organism>
<evidence type="ECO:0000313" key="4">
    <source>
        <dbReference type="Proteomes" id="UP000053411"/>
    </source>
</evidence>
<keyword evidence="2" id="KW-0812">Transmembrane</keyword>
<gene>
    <name evidence="3" type="ORF">Z520_12012</name>
</gene>
<accession>A0A0D2I4T6</accession>
<dbReference type="VEuPathDB" id="FungiDB:Z520_12012"/>
<feature type="compositionally biased region" description="Low complexity" evidence="1">
    <location>
        <begin position="115"/>
        <end position="126"/>
    </location>
</feature>
<dbReference type="GeneID" id="27717758"/>
<proteinExistence type="predicted"/>
<keyword evidence="4" id="KW-1185">Reference proteome</keyword>
<reference evidence="3 4" key="1">
    <citation type="submission" date="2015-01" db="EMBL/GenBank/DDBJ databases">
        <title>The Genome Sequence of Fonsecaea multimorphosa CBS 102226.</title>
        <authorList>
            <consortium name="The Broad Institute Genomics Platform"/>
            <person name="Cuomo C."/>
            <person name="de Hoog S."/>
            <person name="Gorbushina A."/>
            <person name="Stielow B."/>
            <person name="Teixiera M."/>
            <person name="Abouelleil A."/>
            <person name="Chapman S.B."/>
            <person name="Priest M."/>
            <person name="Young S.K."/>
            <person name="Wortman J."/>
            <person name="Nusbaum C."/>
            <person name="Birren B."/>
        </authorList>
    </citation>
    <scope>NUCLEOTIDE SEQUENCE [LARGE SCALE GENOMIC DNA]</scope>
    <source>
        <strain evidence="3 4">CBS 102226</strain>
    </source>
</reference>
<keyword evidence="2" id="KW-0472">Membrane</keyword>
<dbReference type="Proteomes" id="UP000053411">
    <property type="component" value="Unassembled WGS sequence"/>
</dbReference>
<sequence length="155" mass="16955">MAKTRDLVPLIILIVLVAIIAAVGFVAYTIAHDVGHKTRQKLERKNVSFSRDGMKVLVKEVSREQQEDAAQSVITKIWNNSNWPAYQSPLLGWGQGNKTPSATPGTEKRNPFPRSSSSSQSVPSLSRHGSTQNNLARTTSAQVPLSRTTSSQSRT</sequence>
<dbReference type="RefSeq" id="XP_016626389.1">
    <property type="nucleotide sequence ID" value="XM_016782499.1"/>
</dbReference>
<feature type="transmembrane region" description="Helical" evidence="2">
    <location>
        <begin position="7"/>
        <end position="31"/>
    </location>
</feature>
<keyword evidence="2" id="KW-1133">Transmembrane helix</keyword>
<evidence type="ECO:0000256" key="2">
    <source>
        <dbReference type="SAM" id="Phobius"/>
    </source>
</evidence>
<dbReference type="PANTHER" id="PTHR42077">
    <property type="entry name" value="YALI0F30239P"/>
    <property type="match status" value="1"/>
</dbReference>
<protein>
    <submittedName>
        <fullName evidence="3">Uncharacterized protein</fullName>
    </submittedName>
</protein>
<feature type="region of interest" description="Disordered" evidence="1">
    <location>
        <begin position="89"/>
        <end position="155"/>
    </location>
</feature>
<evidence type="ECO:0000313" key="3">
    <source>
        <dbReference type="EMBL" id="KIX92266.1"/>
    </source>
</evidence>
<dbReference type="EMBL" id="KN848107">
    <property type="protein sequence ID" value="KIX92266.1"/>
    <property type="molecule type" value="Genomic_DNA"/>
</dbReference>
<dbReference type="PANTHER" id="PTHR42077:SF1">
    <property type="entry name" value="YALI0F30239P"/>
    <property type="match status" value="1"/>
</dbReference>
<feature type="compositionally biased region" description="Polar residues" evidence="1">
    <location>
        <begin position="127"/>
        <end position="155"/>
    </location>
</feature>
<name>A0A0D2I4T6_9EURO</name>
<dbReference type="OrthoDB" id="4083871at2759"/>